<evidence type="ECO:0000313" key="1">
    <source>
        <dbReference type="EMBL" id="MBB2892372.1"/>
    </source>
</evidence>
<sequence length="363" mass="40195">MTSTGSAKPVVRRQLSRLRLVAQRLAPASQTPPTEVVRWLTCLQAQDFRSARSAVALRAGCTVAEVDVAINAGRIVRSWPMRGTLHLVEPADLRWMLALNAEPTQRAARRRHEQLGIAPRDVDRARSVTTAALQGGRGLDRAGLFALWEQHGIATGAQRGAHLVQTLCLQTHLVLGPVVGRQQRFVLFDDWIETSRPVDRTANVADWALRYFRSHGPATIADFRWWSGVLQRDLAPVWDTVRAELDELVVDGTSYFLAPETLAAWEDSRDVTLRSVLMPAFDELLLGYADRTPTLDRGHADLVVPGGNGMFKATVVDGGHAVATWRRGTRKDGPLVEVSPFAARLSRRAERAVPRLAARYPFD</sequence>
<organism evidence="1 2">
    <name type="scientific">Flexivirga oryzae</name>
    <dbReference type="NCBI Taxonomy" id="1794944"/>
    <lineage>
        <taxon>Bacteria</taxon>
        <taxon>Bacillati</taxon>
        <taxon>Actinomycetota</taxon>
        <taxon>Actinomycetes</taxon>
        <taxon>Micrococcales</taxon>
        <taxon>Dermacoccaceae</taxon>
        <taxon>Flexivirga</taxon>
    </lineage>
</organism>
<proteinExistence type="predicted"/>
<dbReference type="AlphaFoldDB" id="A0A839NCT7"/>
<evidence type="ECO:0000313" key="2">
    <source>
        <dbReference type="Proteomes" id="UP000559182"/>
    </source>
</evidence>
<evidence type="ECO:0008006" key="3">
    <source>
        <dbReference type="Google" id="ProtNLM"/>
    </source>
</evidence>
<comment type="caution">
    <text evidence="1">The sequence shown here is derived from an EMBL/GenBank/DDBJ whole genome shotgun (WGS) entry which is preliminary data.</text>
</comment>
<protein>
    <recommendedName>
        <fullName evidence="3">Winged helix DNA-binding domain-containing protein</fullName>
    </recommendedName>
</protein>
<dbReference type="RefSeq" id="WP_183320520.1">
    <property type="nucleotide sequence ID" value="NZ_JACHVQ010000001.1"/>
</dbReference>
<name>A0A839NCT7_9MICO</name>
<reference evidence="1 2" key="1">
    <citation type="submission" date="2020-08" db="EMBL/GenBank/DDBJ databases">
        <title>Sequencing the genomes of 1000 actinobacteria strains.</title>
        <authorList>
            <person name="Klenk H.-P."/>
        </authorList>
    </citation>
    <scope>NUCLEOTIDE SEQUENCE [LARGE SCALE GENOMIC DNA]</scope>
    <source>
        <strain evidence="1 2">DSM 105369</strain>
    </source>
</reference>
<accession>A0A839NCT7</accession>
<dbReference type="EMBL" id="JACHVQ010000001">
    <property type="protein sequence ID" value="MBB2892372.1"/>
    <property type="molecule type" value="Genomic_DNA"/>
</dbReference>
<dbReference type="PANTHER" id="PTHR38479:SF2">
    <property type="entry name" value="WINGED HELIX DNA-BINDING DOMAIN-CONTAINING PROTEIN"/>
    <property type="match status" value="1"/>
</dbReference>
<gene>
    <name evidence="1" type="ORF">FHU39_002356</name>
</gene>
<dbReference type="PANTHER" id="PTHR38479">
    <property type="entry name" value="LMO0824 PROTEIN"/>
    <property type="match status" value="1"/>
</dbReference>
<dbReference type="Proteomes" id="UP000559182">
    <property type="component" value="Unassembled WGS sequence"/>
</dbReference>
<dbReference type="InterPro" id="IPR009351">
    <property type="entry name" value="AlkZ-like"/>
</dbReference>
<keyword evidence="2" id="KW-1185">Reference proteome</keyword>
<dbReference type="Pfam" id="PF06224">
    <property type="entry name" value="AlkZ-like"/>
    <property type="match status" value="1"/>
</dbReference>